<dbReference type="InterPro" id="IPR035437">
    <property type="entry name" value="SNase_OB-fold_sf"/>
</dbReference>
<gene>
    <name evidence="2" type="ORF">ACFSMZ_11860</name>
</gene>
<dbReference type="Gene3D" id="2.40.50.90">
    <property type="match status" value="1"/>
</dbReference>
<dbReference type="InterPro" id="IPR016071">
    <property type="entry name" value="Staphylococal_nuclease_OB-fold"/>
</dbReference>
<reference evidence="3" key="1">
    <citation type="journal article" date="2019" name="Int. J. Syst. Evol. Microbiol.">
        <title>The Global Catalogue of Microorganisms (GCM) 10K type strain sequencing project: providing services to taxonomists for standard genome sequencing and annotation.</title>
        <authorList>
            <consortium name="The Broad Institute Genomics Platform"/>
            <consortium name="The Broad Institute Genome Sequencing Center for Infectious Disease"/>
            <person name="Wu L."/>
            <person name="Ma J."/>
        </authorList>
    </citation>
    <scope>NUCLEOTIDE SEQUENCE [LARGE SCALE GENOMIC DNA]</scope>
    <source>
        <strain evidence="3">KCTC 23707</strain>
    </source>
</reference>
<evidence type="ECO:0000313" key="3">
    <source>
        <dbReference type="Proteomes" id="UP001597373"/>
    </source>
</evidence>
<evidence type="ECO:0000313" key="2">
    <source>
        <dbReference type="EMBL" id="MFD2260454.1"/>
    </source>
</evidence>
<keyword evidence="3" id="KW-1185">Reference proteome</keyword>
<dbReference type="Proteomes" id="UP001597373">
    <property type="component" value="Unassembled WGS sequence"/>
</dbReference>
<accession>A0ABW5DJ39</accession>
<dbReference type="PANTHER" id="PTHR12302">
    <property type="entry name" value="EBNA2 BINDING PROTEIN P100"/>
    <property type="match status" value="1"/>
</dbReference>
<dbReference type="RefSeq" id="WP_345099226.1">
    <property type="nucleotide sequence ID" value="NZ_BAABGS010000021.1"/>
</dbReference>
<feature type="domain" description="TNase-like" evidence="1">
    <location>
        <begin position="35"/>
        <end position="145"/>
    </location>
</feature>
<dbReference type="SMART" id="SM00318">
    <property type="entry name" value="SNc"/>
    <property type="match status" value="1"/>
</dbReference>
<name>A0ABW5DJ39_9HYPH</name>
<dbReference type="PANTHER" id="PTHR12302:SF26">
    <property type="entry name" value="BLR1266 PROTEIN"/>
    <property type="match status" value="1"/>
</dbReference>
<protein>
    <submittedName>
        <fullName evidence="2">Thermonuclease family protein</fullName>
    </submittedName>
</protein>
<dbReference type="Pfam" id="PF00565">
    <property type="entry name" value="SNase"/>
    <property type="match status" value="1"/>
</dbReference>
<comment type="caution">
    <text evidence="2">The sequence shown here is derived from an EMBL/GenBank/DDBJ whole genome shotgun (WGS) entry which is preliminary data.</text>
</comment>
<evidence type="ECO:0000259" key="1">
    <source>
        <dbReference type="PROSITE" id="PS50830"/>
    </source>
</evidence>
<dbReference type="PROSITE" id="PS50830">
    <property type="entry name" value="TNASE_3"/>
    <property type="match status" value="1"/>
</dbReference>
<sequence length="195" mass="20950">MRDWLLAAAIVVLLANLAIGIDHSGRQDLSGRATVADGDTLTVNGVRIRLKGIDAPELDQLCRRGEETYACGRASRSHLVQLVGGARVTCSNQGRDRYGRVLGVCEAGGRELNRAMVESGWAVAYGGYTAEEMRARAAPAGLWQGAFDRPLAWRQGDHSVAEDGTGWLARIWDPVVDLFARLVSFVTGGNADEAV</sequence>
<proteinExistence type="predicted"/>
<dbReference type="SUPFAM" id="SSF50199">
    <property type="entry name" value="Staphylococcal nuclease"/>
    <property type="match status" value="1"/>
</dbReference>
<dbReference type="EMBL" id="JBHUIR010000038">
    <property type="protein sequence ID" value="MFD2260454.1"/>
    <property type="molecule type" value="Genomic_DNA"/>
</dbReference>
<organism evidence="2 3">
    <name type="scientific">Chelativorans composti</name>
    <dbReference type="NCBI Taxonomy" id="768533"/>
    <lineage>
        <taxon>Bacteria</taxon>
        <taxon>Pseudomonadati</taxon>
        <taxon>Pseudomonadota</taxon>
        <taxon>Alphaproteobacteria</taxon>
        <taxon>Hyphomicrobiales</taxon>
        <taxon>Phyllobacteriaceae</taxon>
        <taxon>Chelativorans</taxon>
    </lineage>
</organism>